<evidence type="ECO:0000256" key="7">
    <source>
        <dbReference type="RuleBase" id="RU079119"/>
    </source>
</evidence>
<dbReference type="GO" id="GO:0005794">
    <property type="term" value="C:Golgi apparatus"/>
    <property type="evidence" value="ECO:0007669"/>
    <property type="project" value="TreeGrafter"/>
</dbReference>
<protein>
    <recommendedName>
        <fullName evidence="7">Palmitoyltransferase</fullName>
        <ecNumber evidence="7">2.3.1.225</ecNumber>
    </recommendedName>
</protein>
<evidence type="ECO:0000256" key="6">
    <source>
        <dbReference type="ARBA" id="ARBA00023315"/>
    </source>
</evidence>
<proteinExistence type="inferred from homology"/>
<feature type="transmembrane region" description="Helical" evidence="7">
    <location>
        <begin position="215"/>
        <end position="237"/>
    </location>
</feature>
<evidence type="ECO:0000256" key="1">
    <source>
        <dbReference type="ARBA" id="ARBA00004141"/>
    </source>
</evidence>
<dbReference type="GO" id="GO:0005783">
    <property type="term" value="C:endoplasmic reticulum"/>
    <property type="evidence" value="ECO:0007669"/>
    <property type="project" value="TreeGrafter"/>
</dbReference>
<comment type="domain">
    <text evidence="7">The DHHC domain is required for palmitoyltransferase activity.</text>
</comment>
<name>A0A6S8BAR5_9STRA</name>
<keyword evidence="2 7" id="KW-0808">Transferase</keyword>
<sequence length="343" mass="39566">MLQEYKPDDFMTDPVAVAVKGELVPNKITQNGVIRRPIPSNVESDDCGSDCDGDAELSAPKLRHRFIPGTACVLGPKIPGVFDAFVFAMLLYIFAAVVVYSIGMYQFEENLHFLIWIMIAWILSGFAAFTATTLTDPGIVPPASPEGFRERVERMTKEDKETMRACEHCNLIVQYSTRHCPWCQACCREFDHHCSVTGTCIGARNKGHFVSLQFFTGWAVFYLNVIGVIWLSMFFVSKEETWNKFVYAGQIQARIMQIQLIYFHLCWLAMYFGWWERTCFGFFPNPCYYMFFRCLRPPRPNRGYNAWKTLVRREEICCKGTRLFTVPERKLSPEDGYNCLHNV</sequence>
<evidence type="ECO:0000256" key="5">
    <source>
        <dbReference type="ARBA" id="ARBA00023136"/>
    </source>
</evidence>
<evidence type="ECO:0000256" key="4">
    <source>
        <dbReference type="ARBA" id="ARBA00022989"/>
    </source>
</evidence>
<evidence type="ECO:0000259" key="8">
    <source>
        <dbReference type="Pfam" id="PF01529"/>
    </source>
</evidence>
<dbReference type="EMBL" id="HBIN01007702">
    <property type="protein sequence ID" value="CAE0435385.1"/>
    <property type="molecule type" value="Transcribed_RNA"/>
</dbReference>
<dbReference type="PANTHER" id="PTHR22883">
    <property type="entry name" value="ZINC FINGER DHHC DOMAIN CONTAINING PROTEIN"/>
    <property type="match status" value="1"/>
</dbReference>
<dbReference type="GO" id="GO:0006612">
    <property type="term" value="P:protein targeting to membrane"/>
    <property type="evidence" value="ECO:0007669"/>
    <property type="project" value="TreeGrafter"/>
</dbReference>
<dbReference type="PROSITE" id="PS50216">
    <property type="entry name" value="DHHC"/>
    <property type="match status" value="1"/>
</dbReference>
<keyword evidence="5 7" id="KW-0472">Membrane</keyword>
<comment type="catalytic activity">
    <reaction evidence="7">
        <text>L-cysteinyl-[protein] + hexadecanoyl-CoA = S-hexadecanoyl-L-cysteinyl-[protein] + CoA</text>
        <dbReference type="Rhea" id="RHEA:36683"/>
        <dbReference type="Rhea" id="RHEA-COMP:10131"/>
        <dbReference type="Rhea" id="RHEA-COMP:11032"/>
        <dbReference type="ChEBI" id="CHEBI:29950"/>
        <dbReference type="ChEBI" id="CHEBI:57287"/>
        <dbReference type="ChEBI" id="CHEBI:57379"/>
        <dbReference type="ChEBI" id="CHEBI:74151"/>
        <dbReference type="EC" id="2.3.1.225"/>
    </reaction>
</comment>
<organism evidence="9">
    <name type="scientific">Aplanochytrium stocchinoi</name>
    <dbReference type="NCBI Taxonomy" id="215587"/>
    <lineage>
        <taxon>Eukaryota</taxon>
        <taxon>Sar</taxon>
        <taxon>Stramenopiles</taxon>
        <taxon>Bigyra</taxon>
        <taxon>Labyrinthulomycetes</taxon>
        <taxon>Thraustochytrida</taxon>
        <taxon>Thraustochytriidae</taxon>
        <taxon>Aplanochytrium</taxon>
    </lineage>
</organism>
<keyword evidence="6 7" id="KW-0012">Acyltransferase</keyword>
<dbReference type="GO" id="GO:0016020">
    <property type="term" value="C:membrane"/>
    <property type="evidence" value="ECO:0007669"/>
    <property type="project" value="UniProtKB-SubCell"/>
</dbReference>
<evidence type="ECO:0000313" key="9">
    <source>
        <dbReference type="EMBL" id="CAE0435385.1"/>
    </source>
</evidence>
<keyword evidence="3 7" id="KW-0812">Transmembrane</keyword>
<feature type="transmembrane region" description="Helical" evidence="7">
    <location>
        <begin position="84"/>
        <end position="102"/>
    </location>
</feature>
<gene>
    <name evidence="9" type="ORF">ASTO00021_LOCUS5665</name>
    <name evidence="10" type="ORF">ASTO00021_LOCUS5666</name>
</gene>
<keyword evidence="4 7" id="KW-1133">Transmembrane helix</keyword>
<dbReference type="EMBL" id="HBIN01007703">
    <property type="protein sequence ID" value="CAE0435386.1"/>
    <property type="molecule type" value="Transcribed_RNA"/>
</dbReference>
<comment type="subcellular location">
    <subcellularLocation>
        <location evidence="1">Membrane</location>
        <topology evidence="1">Multi-pass membrane protein</topology>
    </subcellularLocation>
</comment>
<dbReference type="Pfam" id="PF01529">
    <property type="entry name" value="DHHC"/>
    <property type="match status" value="1"/>
</dbReference>
<dbReference type="AlphaFoldDB" id="A0A6S8BAR5"/>
<evidence type="ECO:0000313" key="10">
    <source>
        <dbReference type="EMBL" id="CAE0435386.1"/>
    </source>
</evidence>
<dbReference type="InterPro" id="IPR039859">
    <property type="entry name" value="PFA4/ZDH16/20/ERF2-like"/>
</dbReference>
<feature type="transmembrane region" description="Helical" evidence="7">
    <location>
        <begin position="258"/>
        <end position="275"/>
    </location>
</feature>
<dbReference type="GO" id="GO:0019706">
    <property type="term" value="F:protein-cysteine S-palmitoyltransferase activity"/>
    <property type="evidence" value="ECO:0007669"/>
    <property type="project" value="UniProtKB-EC"/>
</dbReference>
<comment type="similarity">
    <text evidence="7">Belongs to the DHHC palmitoyltransferase family.</text>
</comment>
<feature type="domain" description="Palmitoyltransferase DHHC" evidence="8">
    <location>
        <begin position="161"/>
        <end position="272"/>
    </location>
</feature>
<feature type="transmembrane region" description="Helical" evidence="7">
    <location>
        <begin position="114"/>
        <end position="134"/>
    </location>
</feature>
<accession>A0A6S8BAR5</accession>
<dbReference type="EC" id="2.3.1.225" evidence="7"/>
<evidence type="ECO:0000256" key="3">
    <source>
        <dbReference type="ARBA" id="ARBA00022692"/>
    </source>
</evidence>
<dbReference type="InterPro" id="IPR001594">
    <property type="entry name" value="Palmitoyltrfase_DHHC"/>
</dbReference>
<reference evidence="9" key="1">
    <citation type="submission" date="2021-01" db="EMBL/GenBank/DDBJ databases">
        <authorList>
            <person name="Corre E."/>
            <person name="Pelletier E."/>
            <person name="Niang G."/>
            <person name="Scheremetjew M."/>
            <person name="Finn R."/>
            <person name="Kale V."/>
            <person name="Holt S."/>
            <person name="Cochrane G."/>
            <person name="Meng A."/>
            <person name="Brown T."/>
            <person name="Cohen L."/>
        </authorList>
    </citation>
    <scope>NUCLEOTIDE SEQUENCE</scope>
    <source>
        <strain evidence="9">GSBS06</strain>
    </source>
</reference>
<evidence type="ECO:0000256" key="2">
    <source>
        <dbReference type="ARBA" id="ARBA00022679"/>
    </source>
</evidence>